<accession>A0ABX0QR53</accession>
<gene>
    <name evidence="1" type="ORF">F7231_25935</name>
</gene>
<keyword evidence="2" id="KW-1185">Reference proteome</keyword>
<dbReference type="RefSeq" id="WP_166694157.1">
    <property type="nucleotide sequence ID" value="NZ_WAEL01000013.1"/>
</dbReference>
<reference evidence="2" key="2">
    <citation type="submission" date="2023-07" db="EMBL/GenBank/DDBJ databases">
        <authorList>
            <person name="Jung D.-H."/>
        </authorList>
    </citation>
    <scope>NUCLEOTIDE SEQUENCE [LARGE SCALE GENOMIC DNA]</scope>
    <source>
        <strain evidence="2">JA-25</strain>
    </source>
</reference>
<name>A0ABX0QR53_9BACT</name>
<dbReference type="Proteomes" id="UP000606008">
    <property type="component" value="Unassembled WGS sequence"/>
</dbReference>
<organism evidence="1 2">
    <name type="scientific">Fibrivirga algicola</name>
    <dbReference type="NCBI Taxonomy" id="2950420"/>
    <lineage>
        <taxon>Bacteria</taxon>
        <taxon>Pseudomonadati</taxon>
        <taxon>Bacteroidota</taxon>
        <taxon>Cytophagia</taxon>
        <taxon>Cytophagales</taxon>
        <taxon>Spirosomataceae</taxon>
        <taxon>Fibrivirga</taxon>
    </lineage>
</organism>
<evidence type="ECO:0000313" key="2">
    <source>
        <dbReference type="Proteomes" id="UP000606008"/>
    </source>
</evidence>
<comment type="caution">
    <text evidence="1">The sequence shown here is derived from an EMBL/GenBank/DDBJ whole genome shotgun (WGS) entry which is preliminary data.</text>
</comment>
<evidence type="ECO:0000313" key="1">
    <source>
        <dbReference type="EMBL" id="NID13635.1"/>
    </source>
</evidence>
<sequence length="105" mass="12155">MTKTMNPYVQTLYNQIGRMAFLMMGAKRFCVDNRANSLRWQIANSKIKSVRVRYDIATDLYEVSFLTETARTISEIVIEQVEVSELHATIERMTGLRLSLSRVYA</sequence>
<dbReference type="EMBL" id="WAEL01000013">
    <property type="protein sequence ID" value="NID13635.1"/>
    <property type="molecule type" value="Genomic_DNA"/>
</dbReference>
<protein>
    <submittedName>
        <fullName evidence="1">Uncharacterized protein</fullName>
    </submittedName>
</protein>
<proteinExistence type="predicted"/>
<reference evidence="2" key="1">
    <citation type="submission" date="2019-09" db="EMBL/GenBank/DDBJ databases">
        <authorList>
            <person name="Jung D.-H."/>
        </authorList>
    </citation>
    <scope>NUCLEOTIDE SEQUENCE [LARGE SCALE GENOMIC DNA]</scope>
    <source>
        <strain evidence="2">JA-25</strain>
    </source>
</reference>